<dbReference type="Gene3D" id="3.40.50.1000">
    <property type="entry name" value="HAD superfamily/HAD-like"/>
    <property type="match status" value="1"/>
</dbReference>
<gene>
    <name evidence="1" type="ORF">ACFSSB_07195</name>
</gene>
<dbReference type="PANTHER" id="PTHR10000:SF8">
    <property type="entry name" value="HAD SUPERFAMILY HYDROLASE-LIKE, TYPE 3"/>
    <property type="match status" value="1"/>
</dbReference>
<keyword evidence="1" id="KW-0378">Hydrolase</keyword>
<name>A0ABW5K026_9FLAO</name>
<dbReference type="SFLD" id="SFLDG01144">
    <property type="entry name" value="C2.B.4:_PGP_Like"/>
    <property type="match status" value="1"/>
</dbReference>
<dbReference type="PANTHER" id="PTHR10000">
    <property type="entry name" value="PHOSPHOSERINE PHOSPHATASE"/>
    <property type="match status" value="1"/>
</dbReference>
<dbReference type="EMBL" id="JBHULM010000009">
    <property type="protein sequence ID" value="MFD2542102.1"/>
    <property type="molecule type" value="Genomic_DNA"/>
</dbReference>
<dbReference type="SUPFAM" id="SSF56784">
    <property type="entry name" value="HAD-like"/>
    <property type="match status" value="1"/>
</dbReference>
<evidence type="ECO:0000313" key="2">
    <source>
        <dbReference type="Proteomes" id="UP001597467"/>
    </source>
</evidence>
<dbReference type="EC" id="3.1.3.-" evidence="1"/>
<accession>A0ABW5K026</accession>
<dbReference type="Gene3D" id="3.30.1240.10">
    <property type="match status" value="1"/>
</dbReference>
<proteinExistence type="predicted"/>
<dbReference type="SFLD" id="SFLDG01140">
    <property type="entry name" value="C2.B:_Phosphomannomutase_and_P"/>
    <property type="match status" value="1"/>
</dbReference>
<dbReference type="InterPro" id="IPR000150">
    <property type="entry name" value="Cof"/>
</dbReference>
<dbReference type="SFLD" id="SFLDS00003">
    <property type="entry name" value="Haloacid_Dehalogenase"/>
    <property type="match status" value="1"/>
</dbReference>
<sequence>MKNVKMVITDMDGTLLNSNHEVSNRFFEIFKKLKQQNIQFVAASGRPYYSITEKLKTIKDEITIVAENGGLVIKNEELLLSNTISTTNLLRLIKTVDTLKNTYPLYCTKHKVYIKRASDEMISIFSEYYTNYTIIDAIEEIKDEVIKIALYHPINSEANIYPFVKHLSPEFNVVVSGNHWVDISDAITNKGHAIKFLQKYYNVRPEETMAFGDYNNDFEMLQCASYSYAMKNAHDDIKAIANYQTSTNDNFGVERILEQLVSKSSEY</sequence>
<dbReference type="Proteomes" id="UP001597467">
    <property type="component" value="Unassembled WGS sequence"/>
</dbReference>
<keyword evidence="2" id="KW-1185">Reference proteome</keyword>
<protein>
    <submittedName>
        <fullName evidence="1">HAD family hydrolase</fullName>
        <ecNumber evidence="1">3.1.3.-</ecNumber>
    </submittedName>
</protein>
<dbReference type="NCBIfam" id="TIGR00099">
    <property type="entry name" value="Cof-subfamily"/>
    <property type="match status" value="1"/>
</dbReference>
<dbReference type="RefSeq" id="WP_379902540.1">
    <property type="nucleotide sequence ID" value="NZ_JBHULM010000009.1"/>
</dbReference>
<dbReference type="InterPro" id="IPR006379">
    <property type="entry name" value="HAD-SF_hydro_IIB"/>
</dbReference>
<dbReference type="NCBIfam" id="TIGR01484">
    <property type="entry name" value="HAD-SF-IIB"/>
    <property type="match status" value="1"/>
</dbReference>
<comment type="caution">
    <text evidence="1">The sequence shown here is derived from an EMBL/GenBank/DDBJ whole genome shotgun (WGS) entry which is preliminary data.</text>
</comment>
<dbReference type="InterPro" id="IPR023214">
    <property type="entry name" value="HAD_sf"/>
</dbReference>
<dbReference type="Pfam" id="PF08282">
    <property type="entry name" value="Hydrolase_3"/>
    <property type="match status" value="1"/>
</dbReference>
<dbReference type="CDD" id="cd07518">
    <property type="entry name" value="HAD_YbiV-Like"/>
    <property type="match status" value="1"/>
</dbReference>
<organism evidence="1 2">
    <name type="scientific">Lacinutrix gracilariae</name>
    <dbReference type="NCBI Taxonomy" id="1747198"/>
    <lineage>
        <taxon>Bacteria</taxon>
        <taxon>Pseudomonadati</taxon>
        <taxon>Bacteroidota</taxon>
        <taxon>Flavobacteriia</taxon>
        <taxon>Flavobacteriales</taxon>
        <taxon>Flavobacteriaceae</taxon>
        <taxon>Lacinutrix</taxon>
    </lineage>
</organism>
<dbReference type="GO" id="GO:0016787">
    <property type="term" value="F:hydrolase activity"/>
    <property type="evidence" value="ECO:0007669"/>
    <property type="project" value="UniProtKB-KW"/>
</dbReference>
<dbReference type="InterPro" id="IPR036412">
    <property type="entry name" value="HAD-like_sf"/>
</dbReference>
<evidence type="ECO:0000313" key="1">
    <source>
        <dbReference type="EMBL" id="MFD2542102.1"/>
    </source>
</evidence>
<reference evidence="2" key="1">
    <citation type="journal article" date="2019" name="Int. J. Syst. Evol. Microbiol.">
        <title>The Global Catalogue of Microorganisms (GCM) 10K type strain sequencing project: providing services to taxonomists for standard genome sequencing and annotation.</title>
        <authorList>
            <consortium name="The Broad Institute Genomics Platform"/>
            <consortium name="The Broad Institute Genome Sequencing Center for Infectious Disease"/>
            <person name="Wu L."/>
            <person name="Ma J."/>
        </authorList>
    </citation>
    <scope>NUCLEOTIDE SEQUENCE [LARGE SCALE GENOMIC DNA]</scope>
    <source>
        <strain evidence="2">KCTC 42808</strain>
    </source>
</reference>